<dbReference type="SUPFAM" id="SSF56112">
    <property type="entry name" value="Protein kinase-like (PK-like)"/>
    <property type="match status" value="1"/>
</dbReference>
<keyword evidence="1" id="KW-1185">Reference proteome</keyword>
<dbReference type="WBParaSite" id="ACRNAN_scaffold14659.g32676.t1">
    <property type="protein sequence ID" value="ACRNAN_scaffold14659.g32676.t1"/>
    <property type="gene ID" value="ACRNAN_scaffold14659.g32676"/>
</dbReference>
<dbReference type="AlphaFoldDB" id="A0A914CVS3"/>
<dbReference type="InterPro" id="IPR011009">
    <property type="entry name" value="Kinase-like_dom_sf"/>
</dbReference>
<sequence>MVPNVLKNLIKECLDRDPDRRPSFSAIVDTIPKIREAIIHIDEKSWHNISQKQIKIDNIDHWAATEAAYLVLRDHSK</sequence>
<dbReference type="Gene3D" id="1.10.510.10">
    <property type="entry name" value="Transferase(Phosphotransferase) domain 1"/>
    <property type="match status" value="1"/>
</dbReference>
<proteinExistence type="predicted"/>
<dbReference type="Proteomes" id="UP000887540">
    <property type="component" value="Unplaced"/>
</dbReference>
<protein>
    <submittedName>
        <fullName evidence="2">Uncharacterized protein</fullName>
    </submittedName>
</protein>
<organism evidence="1 2">
    <name type="scientific">Acrobeloides nanus</name>
    <dbReference type="NCBI Taxonomy" id="290746"/>
    <lineage>
        <taxon>Eukaryota</taxon>
        <taxon>Metazoa</taxon>
        <taxon>Ecdysozoa</taxon>
        <taxon>Nematoda</taxon>
        <taxon>Chromadorea</taxon>
        <taxon>Rhabditida</taxon>
        <taxon>Tylenchina</taxon>
        <taxon>Cephalobomorpha</taxon>
        <taxon>Cephaloboidea</taxon>
        <taxon>Cephalobidae</taxon>
        <taxon>Acrobeloides</taxon>
    </lineage>
</organism>
<name>A0A914CVS3_9BILA</name>
<reference evidence="2" key="1">
    <citation type="submission" date="2022-11" db="UniProtKB">
        <authorList>
            <consortium name="WormBaseParasite"/>
        </authorList>
    </citation>
    <scope>IDENTIFICATION</scope>
</reference>
<accession>A0A914CVS3</accession>
<evidence type="ECO:0000313" key="2">
    <source>
        <dbReference type="WBParaSite" id="ACRNAN_scaffold14659.g32676.t1"/>
    </source>
</evidence>
<evidence type="ECO:0000313" key="1">
    <source>
        <dbReference type="Proteomes" id="UP000887540"/>
    </source>
</evidence>